<comment type="catalytic activity">
    <reaction evidence="6">
        <text>Exonucleolytic cleavage in either 5'- to 3'- or 3'- to 5'-direction to yield nucleoside 5'-phosphates.</text>
        <dbReference type="EC" id="3.1.11.6"/>
    </reaction>
</comment>
<evidence type="ECO:0000256" key="3">
    <source>
        <dbReference type="ARBA" id="ARBA00022722"/>
    </source>
</evidence>
<dbReference type="HAMAP" id="MF_00337">
    <property type="entry name" value="Exonuc_7_S"/>
    <property type="match status" value="1"/>
</dbReference>
<keyword evidence="2 6" id="KW-0963">Cytoplasm</keyword>
<comment type="caution">
    <text evidence="8">The sequence shown here is derived from an EMBL/GenBank/DDBJ whole genome shotgun (WGS) entry which is preliminary data.</text>
</comment>
<dbReference type="GeneID" id="64348884"/>
<evidence type="ECO:0000256" key="7">
    <source>
        <dbReference type="SAM" id="MobiDB-lite"/>
    </source>
</evidence>
<dbReference type="NCBIfam" id="NF002139">
    <property type="entry name" value="PRK00977.1-3"/>
    <property type="match status" value="1"/>
</dbReference>
<accession>A0A0A6VQK0</accession>
<evidence type="ECO:0000256" key="4">
    <source>
        <dbReference type="ARBA" id="ARBA00022801"/>
    </source>
</evidence>
<dbReference type="EMBL" id="JSUH01000009">
    <property type="protein sequence ID" value="KHD97260.1"/>
    <property type="molecule type" value="Genomic_DNA"/>
</dbReference>
<dbReference type="GO" id="GO:0005829">
    <property type="term" value="C:cytosol"/>
    <property type="evidence" value="ECO:0007669"/>
    <property type="project" value="TreeGrafter"/>
</dbReference>
<dbReference type="Proteomes" id="UP000030466">
    <property type="component" value="Unassembled WGS sequence"/>
</dbReference>
<evidence type="ECO:0000256" key="5">
    <source>
        <dbReference type="ARBA" id="ARBA00022839"/>
    </source>
</evidence>
<evidence type="ECO:0000256" key="1">
    <source>
        <dbReference type="ARBA" id="ARBA00009998"/>
    </source>
</evidence>
<sequence>MASTDHPAAPDLSDIAGLGYEQAREELVQVVSRLEAGGTSLEESLALWERGEALATRCEQWLDGARERLDAARSRRADADGGDGEEGAGRG</sequence>
<proteinExistence type="inferred from homology"/>
<keyword evidence="3 6" id="KW-0540">Nuclease</keyword>
<organism evidence="8 9">
    <name type="scientific">Kocuria rosea subsp. polaris</name>
    <dbReference type="NCBI Taxonomy" id="136273"/>
    <lineage>
        <taxon>Bacteria</taxon>
        <taxon>Bacillati</taxon>
        <taxon>Actinomycetota</taxon>
        <taxon>Actinomycetes</taxon>
        <taxon>Micrococcales</taxon>
        <taxon>Micrococcaceae</taxon>
        <taxon>Kocuria</taxon>
    </lineage>
</organism>
<evidence type="ECO:0000313" key="9">
    <source>
        <dbReference type="Proteomes" id="UP000030466"/>
    </source>
</evidence>
<evidence type="ECO:0000256" key="2">
    <source>
        <dbReference type="ARBA" id="ARBA00022490"/>
    </source>
</evidence>
<dbReference type="NCBIfam" id="TIGR01280">
    <property type="entry name" value="xseB"/>
    <property type="match status" value="1"/>
</dbReference>
<comment type="similarity">
    <text evidence="1 6">Belongs to the XseB family.</text>
</comment>
<reference evidence="8 9" key="1">
    <citation type="journal article" date="2003" name="Int. J. Syst. Evol. Microbiol.">
        <title>Kocuria polaris sp. nov., an orange-pigmented psychrophilic bacterium isolated from an Antarctic cyanobacterial mat sample.</title>
        <authorList>
            <person name="Reddy G.S."/>
            <person name="Prakash J.S."/>
            <person name="Prabahar V."/>
            <person name="Matsumoto G.I."/>
            <person name="Stackebrandt E."/>
            <person name="Shivaji S."/>
        </authorList>
    </citation>
    <scope>NUCLEOTIDE SEQUENCE [LARGE SCALE GENOMIC DNA]</scope>
    <source>
        <strain evidence="8 9">CMS 76or</strain>
    </source>
</reference>
<gene>
    <name evidence="6" type="primary">xseB</name>
    <name evidence="8" type="ORF">GY22_11370</name>
</gene>
<dbReference type="PANTHER" id="PTHR34137:SF1">
    <property type="entry name" value="EXODEOXYRIBONUCLEASE 7 SMALL SUBUNIT"/>
    <property type="match status" value="1"/>
</dbReference>
<dbReference type="InterPro" id="IPR037004">
    <property type="entry name" value="Exonuc_VII_ssu_sf"/>
</dbReference>
<keyword evidence="4 6" id="KW-0378">Hydrolase</keyword>
<dbReference type="PANTHER" id="PTHR34137">
    <property type="entry name" value="EXODEOXYRIBONUCLEASE 7 SMALL SUBUNIT"/>
    <property type="match status" value="1"/>
</dbReference>
<dbReference type="Gene3D" id="1.10.287.1040">
    <property type="entry name" value="Exonuclease VII, small subunit"/>
    <property type="match status" value="1"/>
</dbReference>
<dbReference type="GO" id="GO:0009318">
    <property type="term" value="C:exodeoxyribonuclease VII complex"/>
    <property type="evidence" value="ECO:0007669"/>
    <property type="project" value="UniProtKB-UniRule"/>
</dbReference>
<evidence type="ECO:0000313" key="8">
    <source>
        <dbReference type="EMBL" id="KHD97260.1"/>
    </source>
</evidence>
<keyword evidence="5 6" id="KW-0269">Exonuclease</keyword>
<dbReference type="EC" id="3.1.11.6" evidence="6"/>
<name>A0A0A6VQK0_KOCRO</name>
<evidence type="ECO:0000256" key="6">
    <source>
        <dbReference type="HAMAP-Rule" id="MF_00337"/>
    </source>
</evidence>
<protein>
    <recommendedName>
        <fullName evidence="6">Exodeoxyribonuclease 7 small subunit</fullName>
        <ecNumber evidence="6">3.1.11.6</ecNumber>
    </recommendedName>
    <alternativeName>
        <fullName evidence="6">Exodeoxyribonuclease VII small subunit</fullName>
        <shortName evidence="6">Exonuclease VII small subunit</shortName>
    </alternativeName>
</protein>
<keyword evidence="9" id="KW-1185">Reference proteome</keyword>
<dbReference type="Pfam" id="PF02609">
    <property type="entry name" value="Exonuc_VII_S"/>
    <property type="match status" value="1"/>
</dbReference>
<feature type="compositionally biased region" description="Basic and acidic residues" evidence="7">
    <location>
        <begin position="70"/>
        <end position="79"/>
    </location>
</feature>
<feature type="region of interest" description="Disordered" evidence="7">
    <location>
        <begin position="70"/>
        <end position="91"/>
    </location>
</feature>
<dbReference type="GO" id="GO:0006308">
    <property type="term" value="P:DNA catabolic process"/>
    <property type="evidence" value="ECO:0007669"/>
    <property type="project" value="UniProtKB-UniRule"/>
</dbReference>
<dbReference type="RefSeq" id="WP_035927490.1">
    <property type="nucleotide sequence ID" value="NZ_JSUH01000009.1"/>
</dbReference>
<dbReference type="SUPFAM" id="SSF116842">
    <property type="entry name" value="XseB-like"/>
    <property type="match status" value="1"/>
</dbReference>
<comment type="subunit">
    <text evidence="6">Heterooligomer composed of large and small subunits.</text>
</comment>
<dbReference type="AlphaFoldDB" id="A0A0A6VQK0"/>
<comment type="subcellular location">
    <subcellularLocation>
        <location evidence="6">Cytoplasm</location>
    </subcellularLocation>
</comment>
<dbReference type="InterPro" id="IPR003761">
    <property type="entry name" value="Exonuc_VII_S"/>
</dbReference>
<comment type="function">
    <text evidence="6">Bidirectionally degrades single-stranded DNA into large acid-insoluble oligonucleotides, which are then degraded further into small acid-soluble oligonucleotides.</text>
</comment>
<dbReference type="OrthoDB" id="5244334at2"/>
<dbReference type="GO" id="GO:0008855">
    <property type="term" value="F:exodeoxyribonuclease VII activity"/>
    <property type="evidence" value="ECO:0007669"/>
    <property type="project" value="UniProtKB-UniRule"/>
</dbReference>
<feature type="compositionally biased region" description="Acidic residues" evidence="7">
    <location>
        <begin position="80"/>
        <end position="91"/>
    </location>
</feature>